<accession>A0A0D3GAZ8</accession>
<name>A0A0D3GAZ8_9ORYZ</name>
<feature type="region of interest" description="Disordered" evidence="1">
    <location>
        <begin position="1"/>
        <end position="59"/>
    </location>
</feature>
<evidence type="ECO:0000313" key="2">
    <source>
        <dbReference type="EnsemblPlants" id="OBART05G26230.1"/>
    </source>
</evidence>
<organism evidence="2">
    <name type="scientific">Oryza barthii</name>
    <dbReference type="NCBI Taxonomy" id="65489"/>
    <lineage>
        <taxon>Eukaryota</taxon>
        <taxon>Viridiplantae</taxon>
        <taxon>Streptophyta</taxon>
        <taxon>Embryophyta</taxon>
        <taxon>Tracheophyta</taxon>
        <taxon>Spermatophyta</taxon>
        <taxon>Magnoliopsida</taxon>
        <taxon>Liliopsida</taxon>
        <taxon>Poales</taxon>
        <taxon>Poaceae</taxon>
        <taxon>BOP clade</taxon>
        <taxon>Oryzoideae</taxon>
        <taxon>Oryzeae</taxon>
        <taxon>Oryzinae</taxon>
        <taxon>Oryza</taxon>
    </lineage>
</organism>
<dbReference type="AlphaFoldDB" id="A0A0D3GAZ8"/>
<sequence length="75" mass="8780">MQTRTIENHPLIHPWTKRRSNPNQGEDPDEGNNNKQEEKKKEKEEDDDVASQVAANPRPLIQFYGRPRLLLLPLH</sequence>
<keyword evidence="3" id="KW-1185">Reference proteome</keyword>
<dbReference type="HOGENOM" id="CLU_2675005_0_0_1"/>
<dbReference type="Proteomes" id="UP000026960">
    <property type="component" value="Chromosome 5"/>
</dbReference>
<evidence type="ECO:0000313" key="3">
    <source>
        <dbReference type="Proteomes" id="UP000026960"/>
    </source>
</evidence>
<reference evidence="2" key="2">
    <citation type="submission" date="2015-03" db="UniProtKB">
        <authorList>
            <consortium name="EnsemblPlants"/>
        </authorList>
    </citation>
    <scope>IDENTIFICATION</scope>
</reference>
<proteinExistence type="predicted"/>
<protein>
    <submittedName>
        <fullName evidence="2">Uncharacterized protein</fullName>
    </submittedName>
</protein>
<dbReference type="Gramene" id="OBART05G26230.1">
    <property type="protein sequence ID" value="OBART05G26230.1"/>
    <property type="gene ID" value="OBART05G26230"/>
</dbReference>
<dbReference type="EnsemblPlants" id="OBART05G26230.1">
    <property type="protein sequence ID" value="OBART05G26230.1"/>
    <property type="gene ID" value="OBART05G26230"/>
</dbReference>
<evidence type="ECO:0000256" key="1">
    <source>
        <dbReference type="SAM" id="MobiDB-lite"/>
    </source>
</evidence>
<reference evidence="2" key="1">
    <citation type="journal article" date="2009" name="Rice">
        <title>De Novo Next Generation Sequencing of Plant Genomes.</title>
        <authorList>
            <person name="Rounsley S."/>
            <person name="Marri P.R."/>
            <person name="Yu Y."/>
            <person name="He R."/>
            <person name="Sisneros N."/>
            <person name="Goicoechea J.L."/>
            <person name="Lee S.J."/>
            <person name="Angelova A."/>
            <person name="Kudrna D."/>
            <person name="Luo M."/>
            <person name="Affourtit J."/>
            <person name="Desany B."/>
            <person name="Knight J."/>
            <person name="Niazi F."/>
            <person name="Egholm M."/>
            <person name="Wing R.A."/>
        </authorList>
    </citation>
    <scope>NUCLEOTIDE SEQUENCE [LARGE SCALE GENOMIC DNA]</scope>
    <source>
        <strain evidence="2">cv. IRGC 105608</strain>
    </source>
</reference>
<dbReference type="PaxDb" id="65489-OBART05G26230.1"/>